<dbReference type="GO" id="GO:0004519">
    <property type="term" value="F:endonuclease activity"/>
    <property type="evidence" value="ECO:0007669"/>
    <property type="project" value="UniProtKB-KW"/>
</dbReference>
<dbReference type="Pfam" id="PF08722">
    <property type="entry name" value="Tn7_TnsA-like_N"/>
    <property type="match status" value="1"/>
</dbReference>
<evidence type="ECO:0000259" key="2">
    <source>
        <dbReference type="Pfam" id="PF08722"/>
    </source>
</evidence>
<reference evidence="3 4" key="1">
    <citation type="submission" date="2021-08" db="EMBL/GenBank/DDBJ databases">
        <title>complete genome sequencing of Deefgea sp. D25.</title>
        <authorList>
            <person name="Bae J.-W."/>
            <person name="Gim D.-H."/>
        </authorList>
    </citation>
    <scope>NUCLEOTIDE SEQUENCE [LARGE SCALE GENOMIC DNA]</scope>
    <source>
        <strain evidence="3 4">D25</strain>
    </source>
</reference>
<evidence type="ECO:0000313" key="4">
    <source>
        <dbReference type="Proteomes" id="UP000825679"/>
    </source>
</evidence>
<organism evidence="3 4">
    <name type="scientific">Deefgea tanakiae</name>
    <dbReference type="NCBI Taxonomy" id="2865840"/>
    <lineage>
        <taxon>Bacteria</taxon>
        <taxon>Pseudomonadati</taxon>
        <taxon>Pseudomonadota</taxon>
        <taxon>Betaproteobacteria</taxon>
        <taxon>Neisseriales</taxon>
        <taxon>Chitinibacteraceae</taxon>
        <taxon>Deefgea</taxon>
    </lineage>
</organism>
<name>A0ABX8Z4G4_9NEIS</name>
<evidence type="ECO:0000313" key="3">
    <source>
        <dbReference type="EMBL" id="QZA77467.1"/>
    </source>
</evidence>
<keyword evidence="3" id="KW-0255">Endonuclease</keyword>
<protein>
    <submittedName>
        <fullName evidence="3">TnsA endonuclease N-terminal domain-containing protein</fullName>
    </submittedName>
</protein>
<accession>A0ABX8Z4G4</accession>
<dbReference type="Proteomes" id="UP000825679">
    <property type="component" value="Chromosome"/>
</dbReference>
<dbReference type="RefSeq" id="WP_221005848.1">
    <property type="nucleotide sequence ID" value="NZ_CP081150.1"/>
</dbReference>
<feature type="region of interest" description="Disordered" evidence="1">
    <location>
        <begin position="109"/>
        <end position="131"/>
    </location>
</feature>
<dbReference type="EMBL" id="CP081150">
    <property type="protein sequence ID" value="QZA77467.1"/>
    <property type="molecule type" value="Genomic_DNA"/>
</dbReference>
<sequence length="244" mass="27960">MQLWAAQIIDAARVVIMPTRRITRSPVKVTGTVPDGQVFESTLEEDFFTLLRFNRLIESFEAQPVTVEWLDDAKKIRTYTPDVLVRYRKDLQESANLSPVLCEVKPDFNEASKSPRRRGPPRTENSTENEQKWAAARVFAARRGWEFKVVRESEIRTPYLANVRFLLRYVERDVESRYESALLAVLVEHSVLSLEAWAGQLSKSLEERAKLLPTCYRLIALQTVVADLKAPLTLNTLIKARGNV</sequence>
<proteinExistence type="predicted"/>
<keyword evidence="3" id="KW-0540">Nuclease</keyword>
<feature type="domain" description="TnsA endonuclease N-terminal" evidence="2">
    <location>
        <begin position="57"/>
        <end position="152"/>
    </location>
</feature>
<evidence type="ECO:0000256" key="1">
    <source>
        <dbReference type="SAM" id="MobiDB-lite"/>
    </source>
</evidence>
<keyword evidence="3" id="KW-0378">Hydrolase</keyword>
<dbReference type="InterPro" id="IPR014833">
    <property type="entry name" value="TnsA_N"/>
</dbReference>
<gene>
    <name evidence="3" type="ORF">K4H28_14460</name>
</gene>
<keyword evidence="4" id="KW-1185">Reference proteome</keyword>